<evidence type="ECO:0000256" key="3">
    <source>
        <dbReference type="ARBA" id="ARBA00022676"/>
    </source>
</evidence>
<accession>I9RZT0</accession>
<sequence length="315" mass="35890">MDINMLSVLVPVYNEEECFLLLYERLSCVLSKLPCKSEILFVNDGSKDNSLLLMKEVQKKDKRVSLVDLSRNFGKEIAMAAGIDYIKGDALVIIDADLQDPPELILEMFKEIEQGYDDVYAKRSNRKGESFLKKATSKLYYRLLKTMSDIPIQEDTGDYRMFSKRAIDALRQLKENERNMKGLFSYIGLKKKPIYYERDARAAGCTKWNYWKLTNLAIKGFTSFSKTPLRIVSLIGVVVSFTAFVYLITVVVRAAIWGDPVSGYPSLMSVILFLGGIQLLALGIIGEYLGIVFSETKKRPVYYINEYSTNIEETN</sequence>
<dbReference type="InterPro" id="IPR029044">
    <property type="entry name" value="Nucleotide-diphossugar_trans"/>
</dbReference>
<gene>
    <name evidence="11" type="ORF">HMPREF1068_02892</name>
</gene>
<dbReference type="Pfam" id="PF00535">
    <property type="entry name" value="Glycos_transf_2"/>
    <property type="match status" value="1"/>
</dbReference>
<evidence type="ECO:0000256" key="7">
    <source>
        <dbReference type="ARBA" id="ARBA00023136"/>
    </source>
</evidence>
<dbReference type="InterPro" id="IPR050256">
    <property type="entry name" value="Glycosyltransferase_2"/>
</dbReference>
<dbReference type="SUPFAM" id="SSF53448">
    <property type="entry name" value="Nucleotide-diphospho-sugar transferases"/>
    <property type="match status" value="1"/>
</dbReference>
<comment type="subcellular location">
    <subcellularLocation>
        <location evidence="1">Cell membrane</location>
        <topology evidence="1">Multi-pass membrane protein</topology>
    </subcellularLocation>
</comment>
<evidence type="ECO:0000256" key="2">
    <source>
        <dbReference type="ARBA" id="ARBA00022475"/>
    </source>
</evidence>
<reference evidence="11 12" key="1">
    <citation type="submission" date="2012-02" db="EMBL/GenBank/DDBJ databases">
        <title>The Genome Sequence of Bacteroides nordii CL02T12C05.</title>
        <authorList>
            <consortium name="The Broad Institute Genome Sequencing Platform"/>
            <person name="Earl A."/>
            <person name="Ward D."/>
            <person name="Feldgarden M."/>
            <person name="Gevers D."/>
            <person name="Zitomersky N.L."/>
            <person name="Coyne M.J."/>
            <person name="Comstock L.E."/>
            <person name="Young S.K."/>
            <person name="Zeng Q."/>
            <person name="Gargeya S."/>
            <person name="Fitzgerald M."/>
            <person name="Haas B."/>
            <person name="Abouelleil A."/>
            <person name="Alvarado L."/>
            <person name="Arachchi H.M."/>
            <person name="Berlin A."/>
            <person name="Chapman S.B."/>
            <person name="Gearin G."/>
            <person name="Goldberg J."/>
            <person name="Griggs A."/>
            <person name="Gujja S."/>
            <person name="Hansen M."/>
            <person name="Heiman D."/>
            <person name="Howarth C."/>
            <person name="Larimer J."/>
            <person name="Lui A."/>
            <person name="MacDonald P.J.P."/>
            <person name="McCowen C."/>
            <person name="Montmayeur A."/>
            <person name="Murphy C."/>
            <person name="Neiman D."/>
            <person name="Pearson M."/>
            <person name="Priest M."/>
            <person name="Roberts A."/>
            <person name="Saif S."/>
            <person name="Shea T."/>
            <person name="Sisk P."/>
            <person name="Stolte C."/>
            <person name="Sykes S."/>
            <person name="Wortman J."/>
            <person name="Nusbaum C."/>
            <person name="Birren B."/>
        </authorList>
    </citation>
    <scope>NUCLEOTIDE SEQUENCE [LARGE SCALE GENOMIC DNA]</scope>
    <source>
        <strain evidence="11 12">CL02T12C05</strain>
    </source>
</reference>
<dbReference type="AlphaFoldDB" id="I9RZT0"/>
<evidence type="ECO:0000313" key="12">
    <source>
        <dbReference type="Proteomes" id="UP000003089"/>
    </source>
</evidence>
<keyword evidence="12" id="KW-1185">Reference proteome</keyword>
<dbReference type="EMBL" id="AGXS01000019">
    <property type="protein sequence ID" value="EIY48746.1"/>
    <property type="molecule type" value="Genomic_DNA"/>
</dbReference>
<comment type="similarity">
    <text evidence="8">Belongs to the glycosyltransferase 2 family. GtrB subfamily.</text>
</comment>
<dbReference type="PATRIC" id="fig|997884.3.peg.2971"/>
<dbReference type="Gene3D" id="3.90.550.10">
    <property type="entry name" value="Spore Coat Polysaccharide Biosynthesis Protein SpsA, Chain A"/>
    <property type="match status" value="1"/>
</dbReference>
<dbReference type="PANTHER" id="PTHR48090:SF8">
    <property type="entry name" value="GLYCOSYLTRANSFERASE CSBB-RELATED"/>
    <property type="match status" value="1"/>
</dbReference>
<name>I9RZT0_9BACE</name>
<dbReference type="eggNOG" id="COG1215">
    <property type="taxonomic scope" value="Bacteria"/>
</dbReference>
<evidence type="ECO:0000256" key="4">
    <source>
        <dbReference type="ARBA" id="ARBA00022679"/>
    </source>
</evidence>
<keyword evidence="7 9" id="KW-0472">Membrane</keyword>
<dbReference type="FunFam" id="3.90.550.10:FF:000079">
    <property type="entry name" value="Probable glycosyl transferase"/>
    <property type="match status" value="1"/>
</dbReference>
<dbReference type="GO" id="GO:0016757">
    <property type="term" value="F:glycosyltransferase activity"/>
    <property type="evidence" value="ECO:0007669"/>
    <property type="project" value="UniProtKB-KW"/>
</dbReference>
<evidence type="ECO:0000256" key="9">
    <source>
        <dbReference type="SAM" id="Phobius"/>
    </source>
</evidence>
<dbReference type="CDD" id="cd04187">
    <property type="entry name" value="DPM1_like_bac"/>
    <property type="match status" value="1"/>
</dbReference>
<evidence type="ECO:0000256" key="6">
    <source>
        <dbReference type="ARBA" id="ARBA00022989"/>
    </source>
</evidence>
<dbReference type="RefSeq" id="WP_007486008.1">
    <property type="nucleotide sequence ID" value="NZ_JH724314.1"/>
</dbReference>
<organism evidence="11 12">
    <name type="scientific">Bacteroides nordii CL02T12C05</name>
    <dbReference type="NCBI Taxonomy" id="997884"/>
    <lineage>
        <taxon>Bacteria</taxon>
        <taxon>Pseudomonadati</taxon>
        <taxon>Bacteroidota</taxon>
        <taxon>Bacteroidia</taxon>
        <taxon>Bacteroidales</taxon>
        <taxon>Bacteroidaceae</taxon>
        <taxon>Bacteroides</taxon>
    </lineage>
</organism>
<keyword evidence="5 9" id="KW-0812">Transmembrane</keyword>
<evidence type="ECO:0000259" key="10">
    <source>
        <dbReference type="Pfam" id="PF00535"/>
    </source>
</evidence>
<keyword evidence="4" id="KW-0808">Transferase</keyword>
<evidence type="ECO:0000256" key="8">
    <source>
        <dbReference type="ARBA" id="ARBA00038152"/>
    </source>
</evidence>
<feature type="transmembrane region" description="Helical" evidence="9">
    <location>
        <begin position="268"/>
        <end position="289"/>
    </location>
</feature>
<evidence type="ECO:0000256" key="1">
    <source>
        <dbReference type="ARBA" id="ARBA00004651"/>
    </source>
</evidence>
<dbReference type="PANTHER" id="PTHR48090">
    <property type="entry name" value="UNDECAPRENYL-PHOSPHATE 4-DEOXY-4-FORMAMIDO-L-ARABINOSE TRANSFERASE-RELATED"/>
    <property type="match status" value="1"/>
</dbReference>
<keyword evidence="3" id="KW-0328">Glycosyltransferase</keyword>
<feature type="transmembrane region" description="Helical" evidence="9">
    <location>
        <begin position="231"/>
        <end position="256"/>
    </location>
</feature>
<feature type="domain" description="Glycosyltransferase 2-like" evidence="10">
    <location>
        <begin position="7"/>
        <end position="169"/>
    </location>
</feature>
<comment type="caution">
    <text evidence="11">The sequence shown here is derived from an EMBL/GenBank/DDBJ whole genome shotgun (WGS) entry which is preliminary data.</text>
</comment>
<dbReference type="STRING" id="997884.HMPREF1068_02892"/>
<keyword evidence="2" id="KW-1003">Cell membrane</keyword>
<dbReference type="InterPro" id="IPR001173">
    <property type="entry name" value="Glyco_trans_2-like"/>
</dbReference>
<dbReference type="Proteomes" id="UP000003089">
    <property type="component" value="Unassembled WGS sequence"/>
</dbReference>
<dbReference type="GeneID" id="69501826"/>
<protein>
    <recommendedName>
        <fullName evidence="10">Glycosyltransferase 2-like domain-containing protein</fullName>
    </recommendedName>
</protein>
<keyword evidence="6 9" id="KW-1133">Transmembrane helix</keyword>
<proteinExistence type="inferred from homology"/>
<dbReference type="GO" id="GO:0005886">
    <property type="term" value="C:plasma membrane"/>
    <property type="evidence" value="ECO:0007669"/>
    <property type="project" value="UniProtKB-SubCell"/>
</dbReference>
<evidence type="ECO:0000256" key="5">
    <source>
        <dbReference type="ARBA" id="ARBA00022692"/>
    </source>
</evidence>
<dbReference type="HOGENOM" id="CLU_033536_0_1_10"/>
<evidence type="ECO:0000313" key="11">
    <source>
        <dbReference type="EMBL" id="EIY48746.1"/>
    </source>
</evidence>